<dbReference type="Proteomes" id="UP000031563">
    <property type="component" value="Unassembled WGS sequence"/>
</dbReference>
<evidence type="ECO:0000313" key="1">
    <source>
        <dbReference type="EMBL" id="KKB41016.1"/>
    </source>
</evidence>
<proteinExistence type="predicted"/>
<dbReference type="AlphaFoldDB" id="A0A0F5I675"/>
<dbReference type="InterPro" id="IPR024992">
    <property type="entry name" value="DUF3891"/>
</dbReference>
<dbReference type="RefSeq" id="WP_040047426.1">
    <property type="nucleotide sequence ID" value="NZ_JWIR02000025.1"/>
</dbReference>
<organism evidence="1 2">
    <name type="scientific">Bacillus thermotolerans</name>
    <name type="common">Quasibacillus thermotolerans</name>
    <dbReference type="NCBI Taxonomy" id="1221996"/>
    <lineage>
        <taxon>Bacteria</taxon>
        <taxon>Bacillati</taxon>
        <taxon>Bacillota</taxon>
        <taxon>Bacilli</taxon>
        <taxon>Bacillales</taxon>
        <taxon>Bacillaceae</taxon>
        <taxon>Bacillus</taxon>
    </lineage>
</organism>
<keyword evidence="2" id="KW-1185">Reference proteome</keyword>
<protein>
    <recommendedName>
        <fullName evidence="3">DUF3891 family protein</fullName>
    </recommendedName>
</protein>
<evidence type="ECO:0000313" key="2">
    <source>
        <dbReference type="Proteomes" id="UP000031563"/>
    </source>
</evidence>
<dbReference type="EMBL" id="JWIR02000025">
    <property type="protein sequence ID" value="KKB41016.1"/>
    <property type="molecule type" value="Genomic_DNA"/>
</dbReference>
<dbReference type="Pfam" id="PF13030">
    <property type="entry name" value="DUF3891"/>
    <property type="match status" value="1"/>
</dbReference>
<comment type="caution">
    <text evidence="1">The sequence shown here is derived from an EMBL/GenBank/DDBJ whole genome shotgun (WGS) entry which is preliminary data.</text>
</comment>
<evidence type="ECO:0008006" key="3">
    <source>
        <dbReference type="Google" id="ProtNLM"/>
    </source>
</evidence>
<dbReference type="STRING" id="1221996.QY95_01079"/>
<gene>
    <name evidence="1" type="ORF">QY95_01079</name>
</gene>
<accession>A0A0F5I675</accession>
<dbReference type="OrthoDB" id="190426at2"/>
<name>A0A0F5I675_BACTR</name>
<reference evidence="1" key="1">
    <citation type="submission" date="2015-02" db="EMBL/GenBank/DDBJ databases">
        <title>Genome Assembly of Bacillaceae bacterium MTCC 8252.</title>
        <authorList>
            <person name="Verma A."/>
            <person name="Khatri I."/>
            <person name="Mual P."/>
            <person name="Subramanian S."/>
            <person name="Krishnamurthi S."/>
        </authorList>
    </citation>
    <scope>NUCLEOTIDE SEQUENCE [LARGE SCALE GENOMIC DNA]</scope>
    <source>
        <strain evidence="1">MTCC 8252</strain>
    </source>
</reference>
<sequence length="254" mass="29405">MIVREGENEFILIEQHHHAQISGDIICQWKDSLFEGAAYRKSVEYAASMHDCGWVPFDKAPLWNDQKQKPYTFIDFPMPLKTFLYQYGIDEVEKQDPYAALLCSRHYEGFLEHETDEESRGFVTAERERQERLKRSIDVQEAAVLDFHYALLQLGDNLSLYVCLNKPGAKKEEEHPFFRDGLPVSAFELFPKKHISIYWKDSTTVIMDHFPFTTPIHITLKQKAVSKAAVATKGLLQSYKETPIQEVDLKISAM</sequence>